<organism evidence="1 2">
    <name type="scientific">Thraustotheca clavata</name>
    <dbReference type="NCBI Taxonomy" id="74557"/>
    <lineage>
        <taxon>Eukaryota</taxon>
        <taxon>Sar</taxon>
        <taxon>Stramenopiles</taxon>
        <taxon>Oomycota</taxon>
        <taxon>Saprolegniomycetes</taxon>
        <taxon>Saprolegniales</taxon>
        <taxon>Achlyaceae</taxon>
        <taxon>Thraustotheca</taxon>
    </lineage>
</organism>
<accession>A0A1V9ZR82</accession>
<name>A0A1V9ZR82_9STRA</name>
<evidence type="ECO:0000313" key="2">
    <source>
        <dbReference type="Proteomes" id="UP000243217"/>
    </source>
</evidence>
<dbReference type="AlphaFoldDB" id="A0A1V9ZR82"/>
<sequence length="168" mass="19105">MFRVWSLDKSHGGNTNVKKELVEDVDEEYIQANYVKLDTEDSLELSQIPVLQHQPSSIPMLEREESSFAMLHRQDSSSIATETPWTIPRVQRHSEPVFPSTGQWNASLPHWDRFVPKVVTTGPEFGFLNEKMIANEVKNDATLAKTTSNAPGELVIAYKPLRKEKKVN</sequence>
<proteinExistence type="predicted"/>
<dbReference type="EMBL" id="JNBS01001723">
    <property type="protein sequence ID" value="OQS00290.1"/>
    <property type="molecule type" value="Genomic_DNA"/>
</dbReference>
<dbReference type="OrthoDB" id="10266758at2759"/>
<keyword evidence="2" id="KW-1185">Reference proteome</keyword>
<evidence type="ECO:0000313" key="1">
    <source>
        <dbReference type="EMBL" id="OQS00290.1"/>
    </source>
</evidence>
<reference evidence="1 2" key="1">
    <citation type="journal article" date="2014" name="Genome Biol. Evol.">
        <title>The secreted proteins of Achlya hypogyna and Thraustotheca clavata identify the ancestral oomycete secretome and reveal gene acquisitions by horizontal gene transfer.</title>
        <authorList>
            <person name="Misner I."/>
            <person name="Blouin N."/>
            <person name="Leonard G."/>
            <person name="Richards T.A."/>
            <person name="Lane C.E."/>
        </authorList>
    </citation>
    <scope>NUCLEOTIDE SEQUENCE [LARGE SCALE GENOMIC DNA]</scope>
    <source>
        <strain evidence="1 2">ATCC 34112</strain>
    </source>
</reference>
<protein>
    <submittedName>
        <fullName evidence="1">Uncharacterized protein</fullName>
    </submittedName>
</protein>
<gene>
    <name evidence="1" type="ORF">THRCLA_06053</name>
</gene>
<dbReference type="Proteomes" id="UP000243217">
    <property type="component" value="Unassembled WGS sequence"/>
</dbReference>
<comment type="caution">
    <text evidence="1">The sequence shown here is derived from an EMBL/GenBank/DDBJ whole genome shotgun (WGS) entry which is preliminary data.</text>
</comment>